<keyword evidence="5" id="KW-1185">Reference proteome</keyword>
<feature type="compositionally biased region" description="Polar residues" evidence="1">
    <location>
        <begin position="277"/>
        <end position="297"/>
    </location>
</feature>
<protein>
    <submittedName>
        <fullName evidence="4">Outer membrane beta-barrel protein</fullName>
    </submittedName>
</protein>
<dbReference type="RefSeq" id="WP_173413644.1">
    <property type="nucleotide sequence ID" value="NZ_CP054139.1"/>
</dbReference>
<dbReference type="KEGG" id="mmab:HQ865_03980"/>
<feature type="region of interest" description="Disordered" evidence="1">
    <location>
        <begin position="37"/>
        <end position="57"/>
    </location>
</feature>
<keyword evidence="2" id="KW-1133">Transmembrane helix</keyword>
<evidence type="ECO:0000256" key="1">
    <source>
        <dbReference type="SAM" id="MobiDB-lite"/>
    </source>
</evidence>
<dbReference type="Pfam" id="PF13568">
    <property type="entry name" value="OMP_b-brl_2"/>
    <property type="match status" value="1"/>
</dbReference>
<name>A0A7D4PZK2_9SPHI</name>
<accession>A0A7D4PZK2</accession>
<feature type="compositionally biased region" description="Gly residues" evidence="1">
    <location>
        <begin position="47"/>
        <end position="57"/>
    </location>
</feature>
<reference evidence="4 5" key="1">
    <citation type="submission" date="2020-05" db="EMBL/GenBank/DDBJ databases">
        <title>Mucilaginibacter mali sp. nov.</title>
        <authorList>
            <person name="Kim H.S."/>
            <person name="Lee K.C."/>
            <person name="Suh M.K."/>
            <person name="Kim J.-S."/>
            <person name="Han K.-I."/>
            <person name="Eom M.K."/>
            <person name="Shin Y.K."/>
            <person name="Lee J.-S."/>
        </authorList>
    </citation>
    <scope>NUCLEOTIDE SEQUENCE [LARGE SCALE GENOMIC DNA]</scope>
    <source>
        <strain evidence="4 5">G2-14</strain>
    </source>
</reference>
<evidence type="ECO:0000313" key="5">
    <source>
        <dbReference type="Proteomes" id="UP000505355"/>
    </source>
</evidence>
<gene>
    <name evidence="4" type="ORF">HQ865_03980</name>
</gene>
<feature type="region of interest" description="Disordered" evidence="1">
    <location>
        <begin position="202"/>
        <end position="331"/>
    </location>
</feature>
<feature type="transmembrane region" description="Helical" evidence="2">
    <location>
        <begin position="69"/>
        <end position="90"/>
    </location>
</feature>
<dbReference type="AlphaFoldDB" id="A0A7D4PZK2"/>
<organism evidence="4 5">
    <name type="scientific">Mucilaginibacter mali</name>
    <dbReference type="NCBI Taxonomy" id="2740462"/>
    <lineage>
        <taxon>Bacteria</taxon>
        <taxon>Pseudomonadati</taxon>
        <taxon>Bacteroidota</taxon>
        <taxon>Sphingobacteriia</taxon>
        <taxon>Sphingobacteriales</taxon>
        <taxon>Sphingobacteriaceae</taxon>
        <taxon>Mucilaginibacter</taxon>
    </lineage>
</organism>
<evidence type="ECO:0000313" key="4">
    <source>
        <dbReference type="EMBL" id="QKJ28946.1"/>
    </source>
</evidence>
<keyword evidence="2" id="KW-0812">Transmembrane</keyword>
<feature type="compositionally biased region" description="Polar residues" evidence="1">
    <location>
        <begin position="219"/>
        <end position="244"/>
    </location>
</feature>
<feature type="compositionally biased region" description="Low complexity" evidence="1">
    <location>
        <begin position="209"/>
        <end position="218"/>
    </location>
</feature>
<evidence type="ECO:0000259" key="3">
    <source>
        <dbReference type="Pfam" id="PF13568"/>
    </source>
</evidence>
<evidence type="ECO:0000256" key="2">
    <source>
        <dbReference type="SAM" id="Phobius"/>
    </source>
</evidence>
<proteinExistence type="predicted"/>
<dbReference type="EMBL" id="CP054139">
    <property type="protein sequence ID" value="QKJ28946.1"/>
    <property type="molecule type" value="Genomic_DNA"/>
</dbReference>
<feature type="region of interest" description="Disordered" evidence="1">
    <location>
        <begin position="385"/>
        <end position="407"/>
    </location>
</feature>
<dbReference type="Proteomes" id="UP000505355">
    <property type="component" value="Chromosome"/>
</dbReference>
<feature type="domain" description="Outer membrane protein beta-barrel" evidence="3">
    <location>
        <begin position="412"/>
        <end position="590"/>
    </location>
</feature>
<keyword evidence="2" id="KW-0472">Membrane</keyword>
<feature type="compositionally biased region" description="Basic and acidic residues" evidence="1">
    <location>
        <begin position="388"/>
        <end position="398"/>
    </location>
</feature>
<dbReference type="InterPro" id="IPR025665">
    <property type="entry name" value="Beta-barrel_OMP_2"/>
</dbReference>
<sequence>MSEDLKYATLWQNKRDGLSVDGDPGADWQGMQSLLDEHLPNPAQTGGNAGSTGGGATGSGGAAGFSSGIIKLLAVLAIAIPATVTLYFLVYNANLKDKKQPANTRDSVASAIVKSDSILADKQASNEQLTAYNDSIAQAQQQINTVNIALNTLSGSINKTAAVKDSIAVLKRTLAAANQTLSKLTVVRNAILADRKLVAGNGASGNGGAASADEATAASPGNKSNIPNGLSSIGNSVANTNRQSSNKKKAANTSEGNTRLVPGGGGNSKTGHLINTLPGTSTNGRRNRPENSLSGNGDNKGGHAGKGASTNDNMPGNKPGGLTGSNSINSTANNTNDPLMAINGYHPDADVFGIMAASGNYPFINKLRPGDMRYKLRVYPGPGSSKIDVNKPGKAPKEKKIKTPKSPGDTLSNIDWGLLVGVNTNGSFTGKNQNANIYGSLPVDLYTGLFGTYHFNNNWGLNAQLWLYNPQNISGGYSHANGSKVDSGKVIQVSDSRKAYFVTIPVHALYQITDNLSVKFGPVINLPVKQINGSTSLTPSTISKDSSYYKKTITQINATKYQQQLNFGLSGGLQFNTGRLSIEATYLKNLGGYKVSSDYGTYTAGPGVLQFTVGFRLNKGR</sequence>